<dbReference type="GO" id="GO:0000175">
    <property type="term" value="F:3'-5'-RNA exonuclease activity"/>
    <property type="evidence" value="ECO:0007669"/>
    <property type="project" value="InterPro"/>
</dbReference>
<dbReference type="InterPro" id="IPR051274">
    <property type="entry name" value="3-5_Exoribonuclease"/>
</dbReference>
<dbReference type="Pfam" id="PF00929">
    <property type="entry name" value="RNase_T"/>
    <property type="match status" value="1"/>
</dbReference>
<evidence type="ECO:0000313" key="6">
    <source>
        <dbReference type="Proteomes" id="UP000675664"/>
    </source>
</evidence>
<dbReference type="SMART" id="SM00479">
    <property type="entry name" value="EXOIII"/>
    <property type="match status" value="1"/>
</dbReference>
<gene>
    <name evidence="5" type="ORF">KCX82_10085</name>
</gene>
<dbReference type="SUPFAM" id="SSF53098">
    <property type="entry name" value="Ribonuclease H-like"/>
    <property type="match status" value="1"/>
</dbReference>
<dbReference type="Proteomes" id="UP000675664">
    <property type="component" value="Unassembled WGS sequence"/>
</dbReference>
<accession>A0A8J8B1Y8</accession>
<feature type="domain" description="Exonuclease" evidence="4">
    <location>
        <begin position="2"/>
        <end position="186"/>
    </location>
</feature>
<dbReference type="CDD" id="cd06133">
    <property type="entry name" value="ERI-1_3'hExo_like"/>
    <property type="match status" value="1"/>
</dbReference>
<reference evidence="5" key="2">
    <citation type="submission" date="2021-04" db="EMBL/GenBank/DDBJ databases">
        <authorList>
            <person name="Liu J."/>
        </authorList>
    </citation>
    <scope>NUCLEOTIDE SEQUENCE</scope>
    <source>
        <strain evidence="5">BAD-6</strain>
    </source>
</reference>
<keyword evidence="3 5" id="KW-0269">Exonuclease</keyword>
<dbReference type="InterPro" id="IPR047201">
    <property type="entry name" value="ERI-1_3'hExo-like"/>
</dbReference>
<dbReference type="EMBL" id="JAGSND010000006">
    <property type="protein sequence ID" value="MBR0598222.1"/>
    <property type="molecule type" value="Genomic_DNA"/>
</dbReference>
<dbReference type="InterPro" id="IPR013520">
    <property type="entry name" value="Ribonucl_H"/>
</dbReference>
<dbReference type="GO" id="GO:0003676">
    <property type="term" value="F:nucleic acid binding"/>
    <property type="evidence" value="ECO:0007669"/>
    <property type="project" value="InterPro"/>
</dbReference>
<protein>
    <submittedName>
        <fullName evidence="5">Exonuclease domain-containing protein</fullName>
    </submittedName>
</protein>
<dbReference type="InterPro" id="IPR012337">
    <property type="entry name" value="RNaseH-like_sf"/>
</dbReference>
<keyword evidence="2" id="KW-0378">Hydrolase</keyword>
<reference evidence="5" key="1">
    <citation type="submission" date="2021-04" db="EMBL/GenBank/DDBJ databases">
        <title>Sinoanaerobacter chloroacetimidivorans sp. nov., an obligate anaerobic bacterium isolated from anaerobic sludge.</title>
        <authorList>
            <person name="Bao Y."/>
        </authorList>
    </citation>
    <scope>NUCLEOTIDE SEQUENCE</scope>
    <source>
        <strain evidence="5">BAD-6</strain>
    </source>
</reference>
<dbReference type="InterPro" id="IPR036397">
    <property type="entry name" value="RNaseH_sf"/>
</dbReference>
<keyword evidence="6" id="KW-1185">Reference proteome</keyword>
<evidence type="ECO:0000259" key="4">
    <source>
        <dbReference type="SMART" id="SM00479"/>
    </source>
</evidence>
<sequence>MHYIVFDLEFNQEIPSLQEKKKYPCPFEIIQIGAVKLDSRWKTVGTFNRLIKPTLFERVNPFITELTGITTENLQEESLFPDVYKDFLEFIESVESVFCVWGMTDMKELYRNAEYHGLDQSLLPKGYLNIQPYCTKHFHLPAKSLLKLENAVSLLNLPVDAHFHDALNDACYTAEIMKAIYEPSMLPKVYDPAYIPVRPPRQRKKVIDFEGLLHQFQKMYERELTQEEAGMIKTAYQMGKTKQFLKE</sequence>
<dbReference type="RefSeq" id="WP_227018351.1">
    <property type="nucleotide sequence ID" value="NZ_JAGSND010000006.1"/>
</dbReference>
<proteinExistence type="predicted"/>
<keyword evidence="1" id="KW-0540">Nuclease</keyword>
<dbReference type="PANTHER" id="PTHR23044:SF61">
    <property type="entry name" value="3'-5' EXORIBONUCLEASE 1-RELATED"/>
    <property type="match status" value="1"/>
</dbReference>
<name>A0A8J8B1Y8_9FIRM</name>
<dbReference type="AlphaFoldDB" id="A0A8J8B1Y8"/>
<dbReference type="Gene3D" id="3.30.420.10">
    <property type="entry name" value="Ribonuclease H-like superfamily/Ribonuclease H"/>
    <property type="match status" value="1"/>
</dbReference>
<evidence type="ECO:0000256" key="2">
    <source>
        <dbReference type="ARBA" id="ARBA00022801"/>
    </source>
</evidence>
<evidence type="ECO:0000313" key="5">
    <source>
        <dbReference type="EMBL" id="MBR0598222.1"/>
    </source>
</evidence>
<dbReference type="PANTHER" id="PTHR23044">
    <property type="entry name" value="3'-5' EXONUCLEASE ERI1-RELATED"/>
    <property type="match status" value="1"/>
</dbReference>
<evidence type="ECO:0000256" key="1">
    <source>
        <dbReference type="ARBA" id="ARBA00022722"/>
    </source>
</evidence>
<organism evidence="5 6">
    <name type="scientific">Sinanaerobacter chloroacetimidivorans</name>
    <dbReference type="NCBI Taxonomy" id="2818044"/>
    <lineage>
        <taxon>Bacteria</taxon>
        <taxon>Bacillati</taxon>
        <taxon>Bacillota</taxon>
        <taxon>Clostridia</taxon>
        <taxon>Peptostreptococcales</taxon>
        <taxon>Anaerovoracaceae</taxon>
        <taxon>Sinanaerobacter</taxon>
    </lineage>
</organism>
<evidence type="ECO:0000256" key="3">
    <source>
        <dbReference type="ARBA" id="ARBA00022839"/>
    </source>
</evidence>
<comment type="caution">
    <text evidence="5">The sequence shown here is derived from an EMBL/GenBank/DDBJ whole genome shotgun (WGS) entry which is preliminary data.</text>
</comment>